<dbReference type="eggNOG" id="COG2885">
    <property type="taxonomic scope" value="Bacteria"/>
</dbReference>
<evidence type="ECO:0000256" key="1">
    <source>
        <dbReference type="ARBA" id="ARBA00004442"/>
    </source>
</evidence>
<evidence type="ECO:0000256" key="4">
    <source>
        <dbReference type="PROSITE-ProRule" id="PRU00473"/>
    </source>
</evidence>
<dbReference type="PANTHER" id="PTHR30329">
    <property type="entry name" value="STATOR ELEMENT OF FLAGELLAR MOTOR COMPLEX"/>
    <property type="match status" value="1"/>
</dbReference>
<dbReference type="Gene3D" id="3.30.1330.60">
    <property type="entry name" value="OmpA-like domain"/>
    <property type="match status" value="1"/>
</dbReference>
<comment type="caution">
    <text evidence="7">The sequence shown here is derived from an EMBL/GenBank/DDBJ whole genome shotgun (WGS) entry which is preliminary data.</text>
</comment>
<dbReference type="Proteomes" id="UP000005801">
    <property type="component" value="Unassembled WGS sequence"/>
</dbReference>
<evidence type="ECO:0000256" key="2">
    <source>
        <dbReference type="ARBA" id="ARBA00023136"/>
    </source>
</evidence>
<keyword evidence="2 4" id="KW-0472">Membrane</keyword>
<dbReference type="InterPro" id="IPR006664">
    <property type="entry name" value="OMP_bac"/>
</dbReference>
<dbReference type="InterPro" id="IPR036737">
    <property type="entry name" value="OmpA-like_sf"/>
</dbReference>
<dbReference type="OrthoDB" id="9809164at2"/>
<name>A6G110_9BACT</name>
<evidence type="ECO:0000313" key="7">
    <source>
        <dbReference type="EMBL" id="EDM80548.1"/>
    </source>
</evidence>
<protein>
    <submittedName>
        <fullName evidence="7">OmpA family protein</fullName>
    </submittedName>
</protein>
<dbReference type="PROSITE" id="PS51123">
    <property type="entry name" value="OMPA_2"/>
    <property type="match status" value="1"/>
</dbReference>
<accession>A6G110</accession>
<evidence type="ECO:0000256" key="3">
    <source>
        <dbReference type="ARBA" id="ARBA00023237"/>
    </source>
</evidence>
<dbReference type="CDD" id="cd07185">
    <property type="entry name" value="OmpA_C-like"/>
    <property type="match status" value="1"/>
</dbReference>
<dbReference type="InterPro" id="IPR050330">
    <property type="entry name" value="Bact_OuterMem_StrucFunc"/>
</dbReference>
<evidence type="ECO:0000259" key="6">
    <source>
        <dbReference type="PROSITE" id="PS51123"/>
    </source>
</evidence>
<feature type="region of interest" description="Disordered" evidence="5">
    <location>
        <begin position="1"/>
        <end position="31"/>
    </location>
</feature>
<evidence type="ECO:0000256" key="5">
    <source>
        <dbReference type="SAM" id="MobiDB-lite"/>
    </source>
</evidence>
<comment type="subcellular location">
    <subcellularLocation>
        <location evidence="1">Cell outer membrane</location>
    </subcellularLocation>
</comment>
<dbReference type="PANTHER" id="PTHR30329:SF21">
    <property type="entry name" value="LIPOPROTEIN YIAD-RELATED"/>
    <property type="match status" value="1"/>
</dbReference>
<gene>
    <name evidence="7" type="ORF">PPSIR1_42094</name>
</gene>
<dbReference type="Pfam" id="PF00691">
    <property type="entry name" value="OmpA"/>
    <property type="match status" value="1"/>
</dbReference>
<dbReference type="GO" id="GO:0009279">
    <property type="term" value="C:cell outer membrane"/>
    <property type="evidence" value="ECO:0007669"/>
    <property type="project" value="UniProtKB-SubCell"/>
</dbReference>
<evidence type="ECO:0000313" key="8">
    <source>
        <dbReference type="Proteomes" id="UP000005801"/>
    </source>
</evidence>
<reference evidence="7 8" key="1">
    <citation type="submission" date="2007-06" db="EMBL/GenBank/DDBJ databases">
        <authorList>
            <person name="Shimkets L."/>
            <person name="Ferriera S."/>
            <person name="Johnson J."/>
            <person name="Kravitz S."/>
            <person name="Beeson K."/>
            <person name="Sutton G."/>
            <person name="Rogers Y.-H."/>
            <person name="Friedman R."/>
            <person name="Frazier M."/>
            <person name="Venter J.C."/>
        </authorList>
    </citation>
    <scope>NUCLEOTIDE SEQUENCE [LARGE SCALE GENOMIC DNA]</scope>
    <source>
        <strain evidence="7 8">SIR-1</strain>
    </source>
</reference>
<sequence>MHQPSAPIDGELEPGELSATRPRQPSAGEPESLVTGNLVIADNVVDACLLPKDEALFAYDSAKLSEKAERTLALLARCFDTGPMRYQDLLVTGHTDPRGSDEYNLDLGLERAVAVRDYLVDEGVEDFRIEARSVGERRASNDPEDWDDDRKVEIQLAS</sequence>
<dbReference type="PRINTS" id="PR01021">
    <property type="entry name" value="OMPADOMAIN"/>
</dbReference>
<organism evidence="7 8">
    <name type="scientific">Plesiocystis pacifica SIR-1</name>
    <dbReference type="NCBI Taxonomy" id="391625"/>
    <lineage>
        <taxon>Bacteria</taxon>
        <taxon>Pseudomonadati</taxon>
        <taxon>Myxococcota</taxon>
        <taxon>Polyangia</taxon>
        <taxon>Nannocystales</taxon>
        <taxon>Nannocystaceae</taxon>
        <taxon>Plesiocystis</taxon>
    </lineage>
</organism>
<keyword evidence="8" id="KW-1185">Reference proteome</keyword>
<dbReference type="STRING" id="391625.PPSIR1_42094"/>
<dbReference type="SUPFAM" id="SSF103088">
    <property type="entry name" value="OmpA-like"/>
    <property type="match status" value="1"/>
</dbReference>
<proteinExistence type="predicted"/>
<dbReference type="AlphaFoldDB" id="A6G110"/>
<keyword evidence="3" id="KW-0998">Cell outer membrane</keyword>
<dbReference type="EMBL" id="ABCS01000010">
    <property type="protein sequence ID" value="EDM80548.1"/>
    <property type="molecule type" value="Genomic_DNA"/>
</dbReference>
<feature type="domain" description="OmpA-like" evidence="6">
    <location>
        <begin position="44"/>
        <end position="158"/>
    </location>
</feature>
<dbReference type="InterPro" id="IPR006665">
    <property type="entry name" value="OmpA-like"/>
</dbReference>